<dbReference type="AlphaFoldDB" id="D5H8Y7"/>
<evidence type="ECO:0000313" key="1">
    <source>
        <dbReference type="EMBL" id="CBH24492.1"/>
    </source>
</evidence>
<dbReference type="EMBL" id="FP565814">
    <property type="protein sequence ID" value="CBH24492.1"/>
    <property type="molecule type" value="Genomic_DNA"/>
</dbReference>
<evidence type="ECO:0000313" key="2">
    <source>
        <dbReference type="Proteomes" id="UP000000933"/>
    </source>
</evidence>
<protein>
    <submittedName>
        <fullName evidence="1">Uncharacterized protein</fullName>
    </submittedName>
</protein>
<reference evidence="1 2" key="1">
    <citation type="journal article" date="2010" name="ISME J.">
        <title>Fine-scale evolution: genomic, phenotypic and ecological differentiation in two coexisting Salinibacter ruber strains.</title>
        <authorList>
            <person name="Pena A."/>
            <person name="Teeling H."/>
            <person name="Huerta-Cepas J."/>
            <person name="Santos F."/>
            <person name="Yarza P."/>
            <person name="Brito-Echeverria J."/>
            <person name="Lucio M."/>
            <person name="Schmitt-Kopplin P."/>
            <person name="Meseguer I."/>
            <person name="Schenowitz C."/>
            <person name="Dossat C."/>
            <person name="Barbe V."/>
            <person name="Dopazo J."/>
            <person name="Rossello-Mora R."/>
            <person name="Schuler M."/>
            <person name="Glockner F.O."/>
            <person name="Amann R."/>
            <person name="Gabaldon T."/>
            <person name="Anton J."/>
        </authorList>
    </citation>
    <scope>NUCLEOTIDE SEQUENCE [LARGE SCALE GENOMIC DNA]</scope>
    <source>
        <strain evidence="1 2">M8</strain>
    </source>
</reference>
<accession>D5H8Y7</accession>
<name>D5H8Y7_SALRM</name>
<proteinExistence type="predicted"/>
<dbReference type="KEGG" id="srm:SRM_01571"/>
<organism evidence="1 2">
    <name type="scientific">Salinibacter ruber (strain M8)</name>
    <dbReference type="NCBI Taxonomy" id="761659"/>
    <lineage>
        <taxon>Bacteria</taxon>
        <taxon>Pseudomonadati</taxon>
        <taxon>Rhodothermota</taxon>
        <taxon>Rhodothermia</taxon>
        <taxon>Rhodothermales</taxon>
        <taxon>Salinibacteraceae</taxon>
        <taxon>Salinibacter</taxon>
    </lineage>
</organism>
<dbReference type="Proteomes" id="UP000000933">
    <property type="component" value="Chromosome"/>
</dbReference>
<gene>
    <name evidence="1" type="ordered locus">SRM_01571</name>
</gene>
<dbReference type="HOGENOM" id="CLU_3375899_0_0_10"/>
<reference evidence="2" key="2">
    <citation type="submission" date="2010-04" db="EMBL/GenBank/DDBJ databases">
        <title>Genome sequence of Salinibacter ruber M8.</title>
        <authorList>
            <consortium name="Genoscope"/>
        </authorList>
    </citation>
    <scope>NUCLEOTIDE SEQUENCE [LARGE SCALE GENOMIC DNA]</scope>
    <source>
        <strain evidence="2">M8</strain>
    </source>
</reference>
<sequence length="34" mass="3692">MFLDGRAEGDEILGAFRITNSAGAFGWVHTHVLC</sequence>